<dbReference type="KEGG" id="jcu:105630344"/>
<proteinExistence type="predicted"/>
<dbReference type="OrthoDB" id="786951at2759"/>
<evidence type="ECO:0000259" key="2">
    <source>
        <dbReference type="PROSITE" id="PS50137"/>
    </source>
</evidence>
<evidence type="ECO:0000313" key="3">
    <source>
        <dbReference type="EMBL" id="KDP42001.1"/>
    </source>
</evidence>
<dbReference type="InterPro" id="IPR014720">
    <property type="entry name" value="dsRBD_dom"/>
</dbReference>
<feature type="domain" description="DRBM" evidence="2">
    <location>
        <begin position="125"/>
        <end position="202"/>
    </location>
</feature>
<accession>A0A067L0K5</accession>
<keyword evidence="4" id="KW-1185">Reference proteome</keyword>
<dbReference type="SUPFAM" id="SSF54768">
    <property type="entry name" value="dsRNA-binding domain-like"/>
    <property type="match status" value="1"/>
</dbReference>
<organism evidence="3 4">
    <name type="scientific">Jatropha curcas</name>
    <name type="common">Barbados nut</name>
    <dbReference type="NCBI Taxonomy" id="180498"/>
    <lineage>
        <taxon>Eukaryota</taxon>
        <taxon>Viridiplantae</taxon>
        <taxon>Streptophyta</taxon>
        <taxon>Embryophyta</taxon>
        <taxon>Tracheophyta</taxon>
        <taxon>Spermatophyta</taxon>
        <taxon>Magnoliopsida</taxon>
        <taxon>eudicotyledons</taxon>
        <taxon>Gunneridae</taxon>
        <taxon>Pentapetalae</taxon>
        <taxon>rosids</taxon>
        <taxon>fabids</taxon>
        <taxon>Malpighiales</taxon>
        <taxon>Euphorbiaceae</taxon>
        <taxon>Crotonoideae</taxon>
        <taxon>Jatropheae</taxon>
        <taxon>Jatropha</taxon>
    </lineage>
</organism>
<protein>
    <recommendedName>
        <fullName evidence="2">DRBM domain-containing protein</fullName>
    </recommendedName>
</protein>
<dbReference type="STRING" id="180498.A0A067L0K5"/>
<dbReference type="AlphaFoldDB" id="A0A067L0K5"/>
<dbReference type="SMART" id="SM00358">
    <property type="entry name" value="DSRM"/>
    <property type="match status" value="1"/>
</dbReference>
<reference evidence="3 4" key="1">
    <citation type="journal article" date="2014" name="PLoS ONE">
        <title>Global Analysis of Gene Expression Profiles in Physic Nut (Jatropha curcas L.) Seedlings Exposed to Salt Stress.</title>
        <authorList>
            <person name="Zhang L."/>
            <person name="Zhang C."/>
            <person name="Wu P."/>
            <person name="Chen Y."/>
            <person name="Li M."/>
            <person name="Jiang H."/>
            <person name="Wu G."/>
        </authorList>
    </citation>
    <scope>NUCLEOTIDE SEQUENCE [LARGE SCALE GENOMIC DNA]</scope>
    <source>
        <strain evidence="4">cv. GZQX0401</strain>
        <tissue evidence="3">Young leaves</tissue>
    </source>
</reference>
<keyword evidence="1" id="KW-0694">RNA-binding</keyword>
<dbReference type="EMBL" id="KK914317">
    <property type="protein sequence ID" value="KDP42001.1"/>
    <property type="molecule type" value="Genomic_DNA"/>
</dbReference>
<name>A0A067L0K5_JATCU</name>
<sequence length="215" mass="24486">MEKKCHINLKNLPLPPDPAYSESQVKKIKTNFRYVPKAAKPGQEEGRKEVKFDHEANTEADLFADINIVQKQSTNEEEEEEDDASIKHIIESNNTNTSKTQVQNKLNFGRETSFDYQLGEASKVSPKSQLHEICAANNWKPPLFECCKDEGPCHLRLFTFKVLVEIKGATTEVILECFGGPRPKKKAAADHAAEGALWYLKHLGYFPIKKWQKRN</sequence>
<evidence type="ECO:0000256" key="1">
    <source>
        <dbReference type="PROSITE-ProRule" id="PRU00266"/>
    </source>
</evidence>
<dbReference type="Gene3D" id="3.30.160.20">
    <property type="match status" value="1"/>
</dbReference>
<dbReference type="Pfam" id="PF14709">
    <property type="entry name" value="DND1_DSRM"/>
    <property type="match status" value="1"/>
</dbReference>
<evidence type="ECO:0000313" key="4">
    <source>
        <dbReference type="Proteomes" id="UP000027138"/>
    </source>
</evidence>
<dbReference type="GO" id="GO:0003723">
    <property type="term" value="F:RNA binding"/>
    <property type="evidence" value="ECO:0007669"/>
    <property type="project" value="UniProtKB-UniRule"/>
</dbReference>
<gene>
    <name evidence="3" type="ORF">JCGZ_27019</name>
</gene>
<dbReference type="Proteomes" id="UP000027138">
    <property type="component" value="Unassembled WGS sequence"/>
</dbReference>
<dbReference type="PROSITE" id="PS50137">
    <property type="entry name" value="DS_RBD"/>
    <property type="match status" value="1"/>
</dbReference>